<dbReference type="InterPro" id="IPR017475">
    <property type="entry name" value="EPS_sugar_tfrase"/>
</dbReference>
<organism evidence="10 11">
    <name type="scientific">Altericroceibacterium endophyticum</name>
    <dbReference type="NCBI Taxonomy" id="1808508"/>
    <lineage>
        <taxon>Bacteria</taxon>
        <taxon>Pseudomonadati</taxon>
        <taxon>Pseudomonadota</taxon>
        <taxon>Alphaproteobacteria</taxon>
        <taxon>Sphingomonadales</taxon>
        <taxon>Erythrobacteraceae</taxon>
        <taxon>Altericroceibacterium</taxon>
    </lineage>
</organism>
<dbReference type="InterPro" id="IPR003362">
    <property type="entry name" value="Bact_transf"/>
</dbReference>
<evidence type="ECO:0000256" key="2">
    <source>
        <dbReference type="ARBA" id="ARBA00006464"/>
    </source>
</evidence>
<dbReference type="PANTHER" id="PTHR30576">
    <property type="entry name" value="COLANIC BIOSYNTHESIS UDP-GLUCOSE LIPID CARRIER TRANSFERASE"/>
    <property type="match status" value="1"/>
</dbReference>
<evidence type="ECO:0000259" key="9">
    <source>
        <dbReference type="Pfam" id="PF02397"/>
    </source>
</evidence>
<dbReference type="GO" id="GO:0016780">
    <property type="term" value="F:phosphotransferase activity, for other substituted phosphate groups"/>
    <property type="evidence" value="ECO:0007669"/>
    <property type="project" value="TreeGrafter"/>
</dbReference>
<evidence type="ECO:0000256" key="6">
    <source>
        <dbReference type="ARBA" id="ARBA00023136"/>
    </source>
</evidence>
<dbReference type="PANTHER" id="PTHR30576:SF0">
    <property type="entry name" value="UNDECAPRENYL-PHOSPHATE N-ACETYLGALACTOSAMINYL 1-PHOSPHATE TRANSFERASE-RELATED"/>
    <property type="match status" value="1"/>
</dbReference>
<dbReference type="EMBL" id="WTYT01000006">
    <property type="protein sequence ID" value="MXO67031.1"/>
    <property type="molecule type" value="Genomic_DNA"/>
</dbReference>
<evidence type="ECO:0000256" key="7">
    <source>
        <dbReference type="ARBA" id="ARBA00023169"/>
    </source>
</evidence>
<reference evidence="10 11" key="1">
    <citation type="submission" date="2019-12" db="EMBL/GenBank/DDBJ databases">
        <title>Genomic-based taxomic classification of the family Erythrobacteraceae.</title>
        <authorList>
            <person name="Xu L."/>
        </authorList>
    </citation>
    <scope>NUCLEOTIDE SEQUENCE [LARGE SCALE GENOMIC DNA]</scope>
    <source>
        <strain evidence="10 11">LMG 29518</strain>
    </source>
</reference>
<keyword evidence="6 8" id="KW-0472">Membrane</keyword>
<evidence type="ECO:0000256" key="1">
    <source>
        <dbReference type="ARBA" id="ARBA00004141"/>
    </source>
</evidence>
<feature type="transmembrane region" description="Helical" evidence="8">
    <location>
        <begin position="121"/>
        <end position="140"/>
    </location>
</feature>
<keyword evidence="7" id="KW-0270">Exopolysaccharide synthesis</keyword>
<keyword evidence="4 8" id="KW-0812">Transmembrane</keyword>
<dbReference type="OrthoDB" id="9808602at2"/>
<evidence type="ECO:0000256" key="3">
    <source>
        <dbReference type="ARBA" id="ARBA00022679"/>
    </source>
</evidence>
<dbReference type="GO" id="GO:0016020">
    <property type="term" value="C:membrane"/>
    <property type="evidence" value="ECO:0007669"/>
    <property type="project" value="UniProtKB-SubCell"/>
</dbReference>
<dbReference type="Pfam" id="PF02397">
    <property type="entry name" value="Bac_transf"/>
    <property type="match status" value="1"/>
</dbReference>
<feature type="transmembrane region" description="Helical" evidence="8">
    <location>
        <begin position="94"/>
        <end position="115"/>
    </location>
</feature>
<evidence type="ECO:0000256" key="4">
    <source>
        <dbReference type="ARBA" id="ARBA00022692"/>
    </source>
</evidence>
<evidence type="ECO:0000313" key="10">
    <source>
        <dbReference type="EMBL" id="MXO67031.1"/>
    </source>
</evidence>
<accession>A0A6I4TA42</accession>
<proteinExistence type="inferred from homology"/>
<keyword evidence="11" id="KW-1185">Reference proteome</keyword>
<dbReference type="GO" id="GO:0000271">
    <property type="term" value="P:polysaccharide biosynthetic process"/>
    <property type="evidence" value="ECO:0007669"/>
    <property type="project" value="UniProtKB-KW"/>
</dbReference>
<feature type="domain" description="Bacterial sugar transferase" evidence="9">
    <location>
        <begin position="269"/>
        <end position="457"/>
    </location>
</feature>
<comment type="caution">
    <text evidence="10">The sequence shown here is derived from an EMBL/GenBank/DDBJ whole genome shotgun (WGS) entry which is preliminary data.</text>
</comment>
<keyword evidence="3 10" id="KW-0808">Transferase</keyword>
<dbReference type="AlphaFoldDB" id="A0A6I4TA42"/>
<dbReference type="Proteomes" id="UP000438476">
    <property type="component" value="Unassembled WGS sequence"/>
</dbReference>
<dbReference type="RefSeq" id="WP_160737443.1">
    <property type="nucleotide sequence ID" value="NZ_WTYT01000006.1"/>
</dbReference>
<keyword evidence="5 8" id="KW-1133">Transmembrane helix</keyword>
<name>A0A6I4TA42_9SPHN</name>
<comment type="similarity">
    <text evidence="2">Belongs to the bacterial sugar transferase family.</text>
</comment>
<feature type="transmembrane region" description="Helical" evidence="8">
    <location>
        <begin position="30"/>
        <end position="53"/>
    </location>
</feature>
<gene>
    <name evidence="10" type="ORF">GRI91_14800</name>
</gene>
<feature type="transmembrane region" description="Helical" evidence="8">
    <location>
        <begin position="271"/>
        <end position="295"/>
    </location>
</feature>
<comment type="subcellular location">
    <subcellularLocation>
        <location evidence="1">Membrane</location>
        <topology evidence="1">Multi-pass membrane protein</topology>
    </subcellularLocation>
</comment>
<sequence>MNAPARILPLAARTGKPLAKSLEKGRLRSYLALVITDCLILVTAFTLAAYLFNSGAHFAPLSSEVQILLPIFLTLGLYQNVYSIRALSDLKFAFSRLLSALFTSAVLLTFLQFYIREDLNFSRGVLSVGLVLSFVLMQATRAVVAQLQLRNFGPSMQNILLVDAGGPPVSMEHAFHIQAEEHNLTVSRNDPNVLDRFGRYALNMDRVIVSCPIADREEWAFVLRAAGVNGEVVSEQLHDLGAVALMRETNFTSLVISTGPLGLRSRVGKRVLDLSVTIAALMALIPLFLIIALLIKLEDGGPVFFVQRRLGRGNRFFEMLKFRSMRAERSDATGSQSASKDDDRITKIGSILRRTSLDELPQLINVLKGDMSLVGPRPHAVGSLAGNKLFWEVDSRYWRRHSLKPGLTGLAQVRGYRGATDQERDLTDRLQSDLEYVRSWSIWKDITIIFRTATVLIHHRAF</sequence>
<evidence type="ECO:0000256" key="5">
    <source>
        <dbReference type="ARBA" id="ARBA00022989"/>
    </source>
</evidence>
<feature type="transmembrane region" description="Helical" evidence="8">
    <location>
        <begin position="65"/>
        <end position="82"/>
    </location>
</feature>
<evidence type="ECO:0000256" key="8">
    <source>
        <dbReference type="SAM" id="Phobius"/>
    </source>
</evidence>
<dbReference type="NCBIfam" id="TIGR03025">
    <property type="entry name" value="EPS_sugtrans"/>
    <property type="match status" value="1"/>
</dbReference>
<protein>
    <submittedName>
        <fullName evidence="10">Exopolysaccharide biosynthesis polyprenyl glycosylphosphotransferase</fullName>
    </submittedName>
</protein>
<evidence type="ECO:0000313" key="11">
    <source>
        <dbReference type="Proteomes" id="UP000438476"/>
    </source>
</evidence>